<evidence type="ECO:0000256" key="2">
    <source>
        <dbReference type="ARBA" id="ARBA00023002"/>
    </source>
</evidence>
<evidence type="ECO:0000313" key="4">
    <source>
        <dbReference type="EMBL" id="SDF72013.1"/>
    </source>
</evidence>
<dbReference type="CDD" id="cd05346">
    <property type="entry name" value="SDR_c5"/>
    <property type="match status" value="1"/>
</dbReference>
<dbReference type="Pfam" id="PF00106">
    <property type="entry name" value="adh_short"/>
    <property type="match status" value="1"/>
</dbReference>
<comment type="similarity">
    <text evidence="1 3">Belongs to the short-chain dehydrogenases/reductases (SDR) family.</text>
</comment>
<dbReference type="InterPro" id="IPR020904">
    <property type="entry name" value="Sc_DH/Rdtase_CS"/>
</dbReference>
<evidence type="ECO:0000313" key="5">
    <source>
        <dbReference type="Proteomes" id="UP000199415"/>
    </source>
</evidence>
<organism evidence="4 5">
    <name type="scientific">Limimonas halophila</name>
    <dbReference type="NCBI Taxonomy" id="1082479"/>
    <lineage>
        <taxon>Bacteria</taxon>
        <taxon>Pseudomonadati</taxon>
        <taxon>Pseudomonadota</taxon>
        <taxon>Alphaproteobacteria</taxon>
        <taxon>Rhodospirillales</taxon>
        <taxon>Rhodovibrionaceae</taxon>
        <taxon>Limimonas</taxon>
    </lineage>
</organism>
<name>A0A1G7NDA5_9PROT</name>
<dbReference type="InterPro" id="IPR002347">
    <property type="entry name" value="SDR_fam"/>
</dbReference>
<protein>
    <recommendedName>
        <fullName evidence="6">3-hydroxy acid dehydrogenase / malonic semialdehyde reductase</fullName>
    </recommendedName>
</protein>
<proteinExistence type="inferred from homology"/>
<dbReference type="PRINTS" id="PR00081">
    <property type="entry name" value="GDHRDH"/>
</dbReference>
<gene>
    <name evidence="4" type="ORF">SAMN05216241_102122</name>
</gene>
<keyword evidence="2" id="KW-0560">Oxidoreductase</keyword>
<dbReference type="PANTHER" id="PTHR42901">
    <property type="entry name" value="ALCOHOL DEHYDROGENASE"/>
    <property type="match status" value="1"/>
</dbReference>
<evidence type="ECO:0000256" key="3">
    <source>
        <dbReference type="RuleBase" id="RU000363"/>
    </source>
</evidence>
<dbReference type="STRING" id="1082479.SAMN05216241_102122"/>
<dbReference type="PROSITE" id="PS00061">
    <property type="entry name" value="ADH_SHORT"/>
    <property type="match status" value="1"/>
</dbReference>
<dbReference type="EMBL" id="FNCE01000002">
    <property type="protein sequence ID" value="SDF72013.1"/>
    <property type="molecule type" value="Genomic_DNA"/>
</dbReference>
<dbReference type="Proteomes" id="UP000199415">
    <property type="component" value="Unassembled WGS sequence"/>
</dbReference>
<dbReference type="PANTHER" id="PTHR42901:SF1">
    <property type="entry name" value="ALCOHOL DEHYDROGENASE"/>
    <property type="match status" value="1"/>
</dbReference>
<dbReference type="Gene3D" id="3.40.50.720">
    <property type="entry name" value="NAD(P)-binding Rossmann-like Domain"/>
    <property type="match status" value="1"/>
</dbReference>
<dbReference type="InterPro" id="IPR036291">
    <property type="entry name" value="NAD(P)-bd_dom_sf"/>
</dbReference>
<accession>A0A1G7NDA5</accession>
<evidence type="ECO:0000256" key="1">
    <source>
        <dbReference type="ARBA" id="ARBA00006484"/>
    </source>
</evidence>
<dbReference type="GO" id="GO:0016616">
    <property type="term" value="F:oxidoreductase activity, acting on the CH-OH group of donors, NAD or NADP as acceptor"/>
    <property type="evidence" value="ECO:0007669"/>
    <property type="project" value="UniProtKB-ARBA"/>
</dbReference>
<sequence>MTMDEQRIDPATLTVLVTGATSGFGEATARRFAHAGARVIAAGRRKERLDELAEELGTDQVMPLQLDVRDREAVFSALADLPDSVDVLVNNAGLALGLEGAADADLDDWETMVDTNCKGLMYCSRALLPGMRERDRGHIFNLGSIAGSYPYPGGNVYGASKAFAHQFSLNLRADLLGSHVRVTSIEPGQAHTEFSLVRFKGDSEKAEKAYEGFDPLTGDDVAETIFWAATLPWHVNINRLEVMPTMQAFGPLRFHRES</sequence>
<evidence type="ECO:0008006" key="6">
    <source>
        <dbReference type="Google" id="ProtNLM"/>
    </source>
</evidence>
<keyword evidence="5" id="KW-1185">Reference proteome</keyword>
<dbReference type="SUPFAM" id="SSF51735">
    <property type="entry name" value="NAD(P)-binding Rossmann-fold domains"/>
    <property type="match status" value="1"/>
</dbReference>
<dbReference type="RefSeq" id="WP_245659435.1">
    <property type="nucleotide sequence ID" value="NZ_FNCE01000002.1"/>
</dbReference>
<dbReference type="FunFam" id="3.40.50.720:FF:000047">
    <property type="entry name" value="NADP-dependent L-serine/L-allo-threonine dehydrogenase"/>
    <property type="match status" value="1"/>
</dbReference>
<reference evidence="4 5" key="1">
    <citation type="submission" date="2016-10" db="EMBL/GenBank/DDBJ databases">
        <authorList>
            <person name="de Groot N.N."/>
        </authorList>
    </citation>
    <scope>NUCLEOTIDE SEQUENCE [LARGE SCALE GENOMIC DNA]</scope>
    <source>
        <strain evidence="4 5">DSM 25584</strain>
    </source>
</reference>
<dbReference type="PRINTS" id="PR00080">
    <property type="entry name" value="SDRFAMILY"/>
</dbReference>
<dbReference type="AlphaFoldDB" id="A0A1G7NDA5"/>